<dbReference type="Gene3D" id="3.40.50.1390">
    <property type="entry name" value="Resolvase, N-terminal catalytic domain"/>
    <property type="match status" value="1"/>
</dbReference>
<dbReference type="SMART" id="SM00857">
    <property type="entry name" value="Resolvase"/>
    <property type="match status" value="1"/>
</dbReference>
<dbReference type="PROSITE" id="PS51737">
    <property type="entry name" value="RECOMBINASE_DNA_BIND"/>
    <property type="match status" value="1"/>
</dbReference>
<gene>
    <name evidence="5" type="ORF">ACFQ3U_08790</name>
</gene>
<dbReference type="SUPFAM" id="SSF53041">
    <property type="entry name" value="Resolvase-like"/>
    <property type="match status" value="1"/>
</dbReference>
<feature type="domain" description="Resolvase/invertase-type recombinase catalytic" evidence="3">
    <location>
        <begin position="11"/>
        <end position="154"/>
    </location>
</feature>
<dbReference type="Proteomes" id="UP001597181">
    <property type="component" value="Unassembled WGS sequence"/>
</dbReference>
<evidence type="ECO:0000313" key="6">
    <source>
        <dbReference type="Proteomes" id="UP001597181"/>
    </source>
</evidence>
<feature type="domain" description="Recombinase" evidence="4">
    <location>
        <begin position="162"/>
        <end position="287"/>
    </location>
</feature>
<accession>A0ABW3TND5</accession>
<evidence type="ECO:0000313" key="5">
    <source>
        <dbReference type="EMBL" id="MFD1201988.1"/>
    </source>
</evidence>
<dbReference type="InterPro" id="IPR036162">
    <property type="entry name" value="Resolvase-like_N_sf"/>
</dbReference>
<dbReference type="EMBL" id="JBHTLY010000003">
    <property type="protein sequence ID" value="MFD1201988.1"/>
    <property type="molecule type" value="Genomic_DNA"/>
</dbReference>
<reference evidence="6" key="1">
    <citation type="journal article" date="2019" name="Int. J. Syst. Evol. Microbiol.">
        <title>The Global Catalogue of Microorganisms (GCM) 10K type strain sequencing project: providing services to taxonomists for standard genome sequencing and annotation.</title>
        <authorList>
            <consortium name="The Broad Institute Genomics Platform"/>
            <consortium name="The Broad Institute Genome Sequencing Center for Infectious Disease"/>
            <person name="Wu L."/>
            <person name="Ma J."/>
        </authorList>
    </citation>
    <scope>NUCLEOTIDE SEQUENCE [LARGE SCALE GENOMIC DNA]</scope>
    <source>
        <strain evidence="6">CCUG 50213</strain>
    </source>
</reference>
<dbReference type="Gene3D" id="3.90.1750.20">
    <property type="entry name" value="Putative Large Serine Recombinase, Chain B, Domain 2"/>
    <property type="match status" value="1"/>
</dbReference>
<dbReference type="Pfam" id="PF00239">
    <property type="entry name" value="Resolvase"/>
    <property type="match status" value="1"/>
</dbReference>
<dbReference type="Pfam" id="PF07508">
    <property type="entry name" value="Recombinase"/>
    <property type="match status" value="1"/>
</dbReference>
<dbReference type="InterPro" id="IPR050639">
    <property type="entry name" value="SSR_resolvase"/>
</dbReference>
<evidence type="ECO:0000256" key="2">
    <source>
        <dbReference type="SAM" id="MobiDB-lite"/>
    </source>
</evidence>
<dbReference type="InterPro" id="IPR006119">
    <property type="entry name" value="Resolv_N"/>
</dbReference>
<comment type="caution">
    <text evidence="5">The sequence shown here is derived from an EMBL/GenBank/DDBJ whole genome shotgun (WGS) entry which is preliminary data.</text>
</comment>
<dbReference type="InterPro" id="IPR038109">
    <property type="entry name" value="DNA_bind_recomb_sf"/>
</dbReference>
<protein>
    <submittedName>
        <fullName evidence="5">Recombinase family protein</fullName>
    </submittedName>
</protein>
<dbReference type="PANTHER" id="PTHR30461:SF23">
    <property type="entry name" value="DNA RECOMBINASE-RELATED"/>
    <property type="match status" value="1"/>
</dbReference>
<feature type="coiled-coil region" evidence="1">
    <location>
        <begin position="409"/>
        <end position="436"/>
    </location>
</feature>
<dbReference type="PROSITE" id="PS51736">
    <property type="entry name" value="RECOMBINASES_3"/>
    <property type="match status" value="1"/>
</dbReference>
<evidence type="ECO:0000256" key="1">
    <source>
        <dbReference type="SAM" id="Coils"/>
    </source>
</evidence>
<keyword evidence="6" id="KW-1185">Reference proteome</keyword>
<feature type="region of interest" description="Disordered" evidence="2">
    <location>
        <begin position="143"/>
        <end position="167"/>
    </location>
</feature>
<sequence length="496" mass="54709">MPKKTVSDQLKVAIYARQSVHEEQGIRQQLDDCSREAGYRGWQVVGTYPDDATSGSKERGPGTNWARMLKDFDEGLFTAVLVNDVDRLTRNLTDVLEVRPPKRDMRVLTVRGGIDTDDSTGDFLLKQLVLLAEREVKQKAQRTQRYAVERRKSGHPTPGRTPHGYRWVPDIARDENETRYRIDPDEAADVKTIFAEFLGGAALGQIARDLNNDGRLTRAGKPWIASTVRRVLMNPQYAALLAPSQETGKFDIASIDLAECAPGAWEPIIDEATIAATRARLVGVKPTHNGTARKWLLSGLAVCEICRAPVRAASGETHPTARVDGSGKADSKRYHAYRCVNGHFMRNGDIIDDFVKEVCIARLNRPDAIDLLVPKEEGPDIGLLNTQRAALDSREATIIDLIAKGKMNAKTAEAALDVLTEERRAITEELARAVASDPLAEVVASGDSRAWWDDASLARRRGVIGALMTVAIRRAGKGRRVTTFEAASETVGIEWR</sequence>
<name>A0ABW3TND5_9MICO</name>
<dbReference type="CDD" id="cd00338">
    <property type="entry name" value="Ser_Recombinase"/>
    <property type="match status" value="1"/>
</dbReference>
<organism evidence="5 6">
    <name type="scientific">Leucobacter albus</name>
    <dbReference type="NCBI Taxonomy" id="272210"/>
    <lineage>
        <taxon>Bacteria</taxon>
        <taxon>Bacillati</taxon>
        <taxon>Actinomycetota</taxon>
        <taxon>Actinomycetes</taxon>
        <taxon>Micrococcales</taxon>
        <taxon>Microbacteriaceae</taxon>
        <taxon>Leucobacter</taxon>
    </lineage>
</organism>
<keyword evidence="1" id="KW-0175">Coiled coil</keyword>
<dbReference type="RefSeq" id="WP_343961848.1">
    <property type="nucleotide sequence ID" value="NZ_BAAAKZ010000013.1"/>
</dbReference>
<evidence type="ECO:0000259" key="4">
    <source>
        <dbReference type="PROSITE" id="PS51737"/>
    </source>
</evidence>
<dbReference type="PANTHER" id="PTHR30461">
    <property type="entry name" value="DNA-INVERTASE FROM LAMBDOID PROPHAGE"/>
    <property type="match status" value="1"/>
</dbReference>
<evidence type="ECO:0000259" key="3">
    <source>
        <dbReference type="PROSITE" id="PS51736"/>
    </source>
</evidence>
<dbReference type="InterPro" id="IPR011109">
    <property type="entry name" value="DNA_bind_recombinase_dom"/>
</dbReference>
<proteinExistence type="predicted"/>